<feature type="domain" description="Condensin-2 complex subunit H2 C-terminal" evidence="6">
    <location>
        <begin position="471"/>
        <end position="580"/>
    </location>
</feature>
<keyword evidence="3" id="KW-0539">Nucleus</keyword>
<name>A0A8S1EA66_9INSE</name>
<dbReference type="InterPro" id="IPR031739">
    <property type="entry name" value="Ncaph2"/>
</dbReference>
<evidence type="ECO:0000313" key="8">
    <source>
        <dbReference type="Proteomes" id="UP000494165"/>
    </source>
</evidence>
<dbReference type="AlphaFoldDB" id="A0A8S1EA66"/>
<feature type="region of interest" description="Disordered" evidence="4">
    <location>
        <begin position="250"/>
        <end position="310"/>
    </location>
</feature>
<dbReference type="Proteomes" id="UP000494165">
    <property type="component" value="Unassembled WGS sequence"/>
</dbReference>
<dbReference type="GO" id="GO:0003682">
    <property type="term" value="F:chromatin binding"/>
    <property type="evidence" value="ECO:0007669"/>
    <property type="project" value="TreeGrafter"/>
</dbReference>
<accession>A0A8S1EA66</accession>
<dbReference type="InterPro" id="IPR031737">
    <property type="entry name" value="CNDH2_C"/>
</dbReference>
<dbReference type="EMBL" id="CADEPI010000534">
    <property type="protein sequence ID" value="CAB3387074.1"/>
    <property type="molecule type" value="Genomic_DNA"/>
</dbReference>
<dbReference type="GO" id="GO:0000796">
    <property type="term" value="C:condensin complex"/>
    <property type="evidence" value="ECO:0007669"/>
    <property type="project" value="TreeGrafter"/>
</dbReference>
<feature type="region of interest" description="Disordered" evidence="4">
    <location>
        <begin position="101"/>
        <end position="124"/>
    </location>
</feature>
<sequence>MEQFNCLMKIYHDKNANFQVELSKLLHELMVKVVAPSDVADPSRGLNFGRLALILQGSTTIYSKKVEFLADLLTQFILRLSSEIGKAAVGLIGGDDDEEEAAVDDESQIEKNAQGKQQGRRKKVQNASATPFVLLDLKIKKCATRMSSIRKIQLRPKIFTVLFYNDQCDKDKQRVTTLNPELAGETTCYRMWAPLNESRGLLNPDCKDDVYTRFASSNFETEVEEPLIVREENPEMTEPPEMSIENYSDTEESMAIDDSQKSEITPEETDPVYTEDSFEEKELMSNDSTDDPWKTLSPGDTIEDLRLQPQPPIPKFKSRVELEIDEAYFRTWYKEAKKTRGCFGDENIHEGLALEKEGKLLDHADAKFKRKRIDIDSDRSCKKFASTIEDLFEHHDSDDEDLLGFSDNKPIYQIATSNLPIPNMSEMEDWCSEPDLNNDGPEGLLFDPIPSDDEKSDAESTIDFQPAEDPKESAARVDAFMKFMKQRFAEDEQKPKFSFKSYCDAIIDTFPNGDEKKEEIKVNFKELLSDTSAGQDCARQLLATLMLANLKNVEVEGCEEGTLAGESFDVRLLNRTRHITTFEEDEQFS</sequence>
<proteinExistence type="inferred from homology"/>
<feature type="region of interest" description="Disordered" evidence="4">
    <location>
        <begin position="447"/>
        <end position="472"/>
    </location>
</feature>
<dbReference type="PANTHER" id="PTHR14324:SF3">
    <property type="entry name" value="CONDENSIN-2 COMPLEX SUBUNIT H2"/>
    <property type="match status" value="1"/>
</dbReference>
<evidence type="ECO:0000256" key="2">
    <source>
        <dbReference type="ARBA" id="ARBA00007844"/>
    </source>
</evidence>
<evidence type="ECO:0000256" key="4">
    <source>
        <dbReference type="SAM" id="MobiDB-lite"/>
    </source>
</evidence>
<gene>
    <name evidence="7" type="ORF">CLODIP_2_CD10524</name>
</gene>
<reference evidence="7 8" key="1">
    <citation type="submission" date="2020-04" db="EMBL/GenBank/DDBJ databases">
        <authorList>
            <person name="Alioto T."/>
            <person name="Alioto T."/>
            <person name="Gomez Garrido J."/>
        </authorList>
    </citation>
    <scope>NUCLEOTIDE SEQUENCE [LARGE SCALE GENOMIC DNA]</scope>
</reference>
<keyword evidence="8" id="KW-1185">Reference proteome</keyword>
<protein>
    <submittedName>
        <fullName evidence="7">Uncharacterized protein</fullName>
    </submittedName>
</protein>
<comment type="caution">
    <text evidence="7">The sequence shown here is derived from an EMBL/GenBank/DDBJ whole genome shotgun (WGS) entry which is preliminary data.</text>
</comment>
<dbReference type="InterPro" id="IPR009378">
    <property type="entry name" value="H2_N"/>
</dbReference>
<dbReference type="PANTHER" id="PTHR14324">
    <property type="entry name" value="CONDENSIN-2 COMPLEX SUBUNIT H2"/>
    <property type="match status" value="1"/>
</dbReference>
<evidence type="ECO:0000259" key="5">
    <source>
        <dbReference type="Pfam" id="PF06278"/>
    </source>
</evidence>
<feature type="domain" description="Condensin II complex subunit H2 N-terminal" evidence="5">
    <location>
        <begin position="3"/>
        <end position="88"/>
    </location>
</feature>
<dbReference type="Pfam" id="PF06278">
    <property type="entry name" value="CNDH2_N"/>
    <property type="match status" value="1"/>
</dbReference>
<dbReference type="OrthoDB" id="10038475at2759"/>
<dbReference type="GO" id="GO:0051306">
    <property type="term" value="P:mitotic sister chromatid separation"/>
    <property type="evidence" value="ECO:0007669"/>
    <property type="project" value="TreeGrafter"/>
</dbReference>
<dbReference type="GO" id="GO:0010032">
    <property type="term" value="P:meiotic chromosome condensation"/>
    <property type="evidence" value="ECO:0007669"/>
    <property type="project" value="TreeGrafter"/>
</dbReference>
<evidence type="ECO:0000313" key="7">
    <source>
        <dbReference type="EMBL" id="CAB3387074.1"/>
    </source>
</evidence>
<organism evidence="7 8">
    <name type="scientific">Cloeon dipterum</name>
    <dbReference type="NCBI Taxonomy" id="197152"/>
    <lineage>
        <taxon>Eukaryota</taxon>
        <taxon>Metazoa</taxon>
        <taxon>Ecdysozoa</taxon>
        <taxon>Arthropoda</taxon>
        <taxon>Hexapoda</taxon>
        <taxon>Insecta</taxon>
        <taxon>Pterygota</taxon>
        <taxon>Palaeoptera</taxon>
        <taxon>Ephemeroptera</taxon>
        <taxon>Pisciforma</taxon>
        <taxon>Baetidae</taxon>
        <taxon>Cloeon</taxon>
    </lineage>
</organism>
<comment type="similarity">
    <text evidence="2">Belongs to the CND2 H2 (condensin-2 subunit 2) family.</text>
</comment>
<evidence type="ECO:0000256" key="1">
    <source>
        <dbReference type="ARBA" id="ARBA00004123"/>
    </source>
</evidence>
<dbReference type="Pfam" id="PF16858">
    <property type="entry name" value="CNDH2_C"/>
    <property type="match status" value="1"/>
</dbReference>
<evidence type="ECO:0000259" key="6">
    <source>
        <dbReference type="Pfam" id="PF16858"/>
    </source>
</evidence>
<comment type="subcellular location">
    <subcellularLocation>
        <location evidence="1">Nucleus</location>
    </subcellularLocation>
</comment>
<evidence type="ECO:0000256" key="3">
    <source>
        <dbReference type="ARBA" id="ARBA00023242"/>
    </source>
</evidence>
<dbReference type="GO" id="GO:0005634">
    <property type="term" value="C:nucleus"/>
    <property type="evidence" value="ECO:0007669"/>
    <property type="project" value="UniProtKB-SubCell"/>
</dbReference>